<evidence type="ECO:0000313" key="2">
    <source>
        <dbReference type="Proteomes" id="UP001060215"/>
    </source>
</evidence>
<sequence length="67" mass="7632">MSFHVLSHLLKLKLYCIAYSDSFFRIPNSVSDIMSGFLLQYLMLKFPGCLRNASNRDGTGQQLAIFL</sequence>
<dbReference type="Proteomes" id="UP001060215">
    <property type="component" value="Chromosome 3"/>
</dbReference>
<reference evidence="1 2" key="1">
    <citation type="journal article" date="2022" name="Plant J.">
        <title>Chromosome-level genome of Camellia lanceoleosa provides a valuable resource for understanding genome evolution and self-incompatibility.</title>
        <authorList>
            <person name="Gong W."/>
            <person name="Xiao S."/>
            <person name="Wang L."/>
            <person name="Liao Z."/>
            <person name="Chang Y."/>
            <person name="Mo W."/>
            <person name="Hu G."/>
            <person name="Li W."/>
            <person name="Zhao G."/>
            <person name="Zhu H."/>
            <person name="Hu X."/>
            <person name="Ji K."/>
            <person name="Xiang X."/>
            <person name="Song Q."/>
            <person name="Yuan D."/>
            <person name="Jin S."/>
            <person name="Zhang L."/>
        </authorList>
    </citation>
    <scope>NUCLEOTIDE SEQUENCE [LARGE SCALE GENOMIC DNA]</scope>
    <source>
        <strain evidence="1">SQ_2022a</strain>
    </source>
</reference>
<gene>
    <name evidence="1" type="ORF">LOK49_LG02G00291</name>
</gene>
<accession>A0ACC0IP67</accession>
<proteinExistence type="predicted"/>
<dbReference type="EMBL" id="CM045760">
    <property type="protein sequence ID" value="KAI8027064.1"/>
    <property type="molecule type" value="Genomic_DNA"/>
</dbReference>
<organism evidence="1 2">
    <name type="scientific">Camellia lanceoleosa</name>
    <dbReference type="NCBI Taxonomy" id="1840588"/>
    <lineage>
        <taxon>Eukaryota</taxon>
        <taxon>Viridiplantae</taxon>
        <taxon>Streptophyta</taxon>
        <taxon>Embryophyta</taxon>
        <taxon>Tracheophyta</taxon>
        <taxon>Spermatophyta</taxon>
        <taxon>Magnoliopsida</taxon>
        <taxon>eudicotyledons</taxon>
        <taxon>Gunneridae</taxon>
        <taxon>Pentapetalae</taxon>
        <taxon>asterids</taxon>
        <taxon>Ericales</taxon>
        <taxon>Theaceae</taxon>
        <taxon>Camellia</taxon>
    </lineage>
</organism>
<protein>
    <submittedName>
        <fullName evidence="1">Uncharacterized protein</fullName>
    </submittedName>
</protein>
<evidence type="ECO:0000313" key="1">
    <source>
        <dbReference type="EMBL" id="KAI8027064.1"/>
    </source>
</evidence>
<keyword evidence="2" id="KW-1185">Reference proteome</keyword>
<name>A0ACC0IP67_9ERIC</name>
<comment type="caution">
    <text evidence="1">The sequence shown here is derived from an EMBL/GenBank/DDBJ whole genome shotgun (WGS) entry which is preliminary data.</text>
</comment>